<dbReference type="SUPFAM" id="SSF63380">
    <property type="entry name" value="Riboflavin synthase domain-like"/>
    <property type="match status" value="1"/>
</dbReference>
<dbReference type="Gene3D" id="3.40.50.80">
    <property type="entry name" value="Nucleotide-binding domain of ferredoxin-NADP reductase (FNR) module"/>
    <property type="match status" value="2"/>
</dbReference>
<evidence type="ECO:0000313" key="13">
    <source>
        <dbReference type="EMBL" id="CDW55229.1"/>
    </source>
</evidence>
<dbReference type="InterPro" id="IPR039261">
    <property type="entry name" value="FNR_nucleotide-bd"/>
</dbReference>
<dbReference type="GO" id="GO:0030586">
    <property type="term" value="F:[methionine synthase] reductase (NADPH) activity"/>
    <property type="evidence" value="ECO:0007669"/>
    <property type="project" value="UniProtKB-EC"/>
</dbReference>
<keyword evidence="7" id="KW-0521">NADP</keyword>
<dbReference type="Pfam" id="PF00667">
    <property type="entry name" value="FAD_binding_1"/>
    <property type="match status" value="1"/>
</dbReference>
<dbReference type="Gene3D" id="2.40.30.10">
    <property type="entry name" value="Translation factors"/>
    <property type="match status" value="1"/>
</dbReference>
<dbReference type="GO" id="GO:0010181">
    <property type="term" value="F:FMN binding"/>
    <property type="evidence" value="ECO:0007669"/>
    <property type="project" value="InterPro"/>
</dbReference>
<proteinExistence type="predicted"/>
<evidence type="ECO:0000256" key="3">
    <source>
        <dbReference type="ARBA" id="ARBA00022605"/>
    </source>
</evidence>
<dbReference type="STRING" id="36087.A0A077Z601"/>
<dbReference type="SUPFAM" id="SSF52343">
    <property type="entry name" value="Ferredoxin reductase-like, C-terminal NADP-linked domain"/>
    <property type="match status" value="1"/>
</dbReference>
<organism evidence="13 14">
    <name type="scientific">Trichuris trichiura</name>
    <name type="common">Whipworm</name>
    <name type="synonym">Trichocephalus trichiurus</name>
    <dbReference type="NCBI Taxonomy" id="36087"/>
    <lineage>
        <taxon>Eukaryota</taxon>
        <taxon>Metazoa</taxon>
        <taxon>Ecdysozoa</taxon>
        <taxon>Nematoda</taxon>
        <taxon>Enoplea</taxon>
        <taxon>Dorylaimia</taxon>
        <taxon>Trichinellida</taxon>
        <taxon>Trichuridae</taxon>
        <taxon>Trichuris</taxon>
    </lineage>
</organism>
<reference evidence="13" key="2">
    <citation type="submission" date="2014-03" db="EMBL/GenBank/DDBJ databases">
        <title>The whipworm genome and dual-species transcriptomics of an intimate host-pathogen interaction.</title>
        <authorList>
            <person name="Foth B.J."/>
            <person name="Tsai I.J."/>
            <person name="Reid A.J."/>
            <person name="Bancroft A.J."/>
            <person name="Nichol S."/>
            <person name="Tracey A."/>
            <person name="Holroyd N."/>
            <person name="Cotton J.A."/>
            <person name="Stanley E.J."/>
            <person name="Zarowiecki M."/>
            <person name="Liu J.Z."/>
            <person name="Huckvale T."/>
            <person name="Cooper P.J."/>
            <person name="Grencis R.K."/>
            <person name="Berriman M."/>
        </authorList>
    </citation>
    <scope>NUCLEOTIDE SEQUENCE [LARGE SCALE GENOMIC DNA]</scope>
</reference>
<reference evidence="13" key="1">
    <citation type="submission" date="2014-01" db="EMBL/GenBank/DDBJ databases">
        <authorList>
            <person name="Aslett M."/>
        </authorList>
    </citation>
    <scope>NUCLEOTIDE SEQUENCE</scope>
</reference>
<dbReference type="SUPFAM" id="SSF52218">
    <property type="entry name" value="Flavoproteins"/>
    <property type="match status" value="1"/>
</dbReference>
<dbReference type="PROSITE" id="PS51384">
    <property type="entry name" value="FAD_FR"/>
    <property type="match status" value="1"/>
</dbReference>
<dbReference type="InterPro" id="IPR017938">
    <property type="entry name" value="Riboflavin_synthase-like_b-brl"/>
</dbReference>
<evidence type="ECO:0000259" key="12">
    <source>
        <dbReference type="PROSITE" id="PS51384"/>
    </source>
</evidence>
<dbReference type="InterPro" id="IPR029039">
    <property type="entry name" value="Flavoprotein-like_sf"/>
</dbReference>
<evidence type="ECO:0000313" key="14">
    <source>
        <dbReference type="Proteomes" id="UP000030665"/>
    </source>
</evidence>
<dbReference type="EC" id="1.16.1.8" evidence="9"/>
<dbReference type="Gene3D" id="1.20.990.10">
    <property type="entry name" value="NADPH-cytochrome p450 Reductase, Chain A, domain 3"/>
    <property type="match status" value="1"/>
</dbReference>
<evidence type="ECO:0000256" key="2">
    <source>
        <dbReference type="ARBA" id="ARBA00001974"/>
    </source>
</evidence>
<keyword evidence="14" id="KW-1185">Reference proteome</keyword>
<dbReference type="InterPro" id="IPR023173">
    <property type="entry name" value="NADPH_Cyt_P450_Rdtase_alpha"/>
</dbReference>
<evidence type="ECO:0000256" key="4">
    <source>
        <dbReference type="ARBA" id="ARBA00022630"/>
    </source>
</evidence>
<evidence type="ECO:0000256" key="5">
    <source>
        <dbReference type="ARBA" id="ARBA00022643"/>
    </source>
</evidence>
<keyword evidence="6" id="KW-0274">FAD</keyword>
<dbReference type="Gene3D" id="3.40.50.360">
    <property type="match status" value="1"/>
</dbReference>
<dbReference type="OrthoDB" id="1856718at2759"/>
<evidence type="ECO:0000256" key="6">
    <source>
        <dbReference type="ARBA" id="ARBA00022827"/>
    </source>
</evidence>
<dbReference type="GO" id="GO:0050660">
    <property type="term" value="F:flavin adenine dinucleotide binding"/>
    <property type="evidence" value="ECO:0007669"/>
    <property type="project" value="TreeGrafter"/>
</dbReference>
<protein>
    <recommendedName>
        <fullName evidence="10">Methionine synthase reductase</fullName>
        <ecNumber evidence="9">1.16.1.8</ecNumber>
    </recommendedName>
</protein>
<dbReference type="Proteomes" id="UP000030665">
    <property type="component" value="Unassembled WGS sequence"/>
</dbReference>
<evidence type="ECO:0000256" key="7">
    <source>
        <dbReference type="ARBA" id="ARBA00022857"/>
    </source>
</evidence>
<sequence>MPEFKLPLCNPFMKVGSNILVAYASQTGQAKSIASLLYESLKAKGLTVRLSCLSQSGKKFHIEKESCVLFVVSTTGDGDPPDTGHLFFTQLKRKAIAKERLEFLNYALLGLGDSNYNTFCGSPKRLESLLLKLGARSFFPTAFCDDAVGTDTVAEPWMADIANCLESQVDAVPSVEKRFDNLTLESSEPQAKGPPNDEHCSPGFSCRIVPPIYDDIAHISDSDSSPSEARSFYTFEDCHCRWPFPSVVYSDTLRGVDDLKVLSLDQLTPWLASAVTHEDFEGDCERAIYPGQAGPLFQATILQNKQITFPEDEKKKFILQLDLQASGNLQGLPCAYQPGDSLCFICPNSTVEVNWLLYRLNLGVVADKVCRLSLLPNSARRVSKLPSHLPERSSLRYLFTHCLDIRQCPSRLMLRLFADHCESYEEKRRLLELCSSEGQQEYQKFIRQSALSLLDVLHAFRTCIPPIDRLLGSSRVDVFIHPCRIHLELLGSSPLVNESVGDFVYTLQELSASEGRFFYRQGVATGYLCQLKPGDQVTTFLKEAGTFRLPGNLHTPIVMIGPGTGVAPYVGFLRHIREELEEFHRDGILSHLVVAFSKEEPRCYIQDNLRAYGPQLASLLTQNSNARVYVCGDVENMMKQIFSIFVEILEKHAGDKLIRPFYRAAMTKIDATHFLVKMQADKRYILDYWI</sequence>
<dbReference type="InterPro" id="IPR001094">
    <property type="entry name" value="Flavdoxin-like"/>
</dbReference>
<dbReference type="PANTHER" id="PTHR19384">
    <property type="entry name" value="NITRIC OXIDE SYNTHASE-RELATED"/>
    <property type="match status" value="1"/>
</dbReference>
<evidence type="ECO:0000259" key="11">
    <source>
        <dbReference type="PROSITE" id="PS50902"/>
    </source>
</evidence>
<dbReference type="Pfam" id="PF00258">
    <property type="entry name" value="Flavodoxin_1"/>
    <property type="match status" value="1"/>
</dbReference>
<feature type="domain" description="FAD-binding FR-type" evidence="12">
    <location>
        <begin position="294"/>
        <end position="550"/>
    </location>
</feature>
<dbReference type="PRINTS" id="PR00369">
    <property type="entry name" value="FLAVODOXIN"/>
</dbReference>
<keyword evidence="4" id="KW-0285">Flavoprotein</keyword>
<dbReference type="GO" id="GO:0005829">
    <property type="term" value="C:cytosol"/>
    <property type="evidence" value="ECO:0007669"/>
    <property type="project" value="TreeGrafter"/>
</dbReference>
<dbReference type="InterPro" id="IPR003097">
    <property type="entry name" value="CysJ-like_FAD-binding"/>
</dbReference>
<dbReference type="PANTHER" id="PTHR19384:SF84">
    <property type="entry name" value="METHIONINE SYNTHASE REDUCTASE"/>
    <property type="match status" value="1"/>
</dbReference>
<gene>
    <name evidence="13" type="ORF">TTRE_0000350101</name>
</gene>
<comment type="cofactor">
    <cofactor evidence="2">
        <name>FAD</name>
        <dbReference type="ChEBI" id="CHEBI:57692"/>
    </cofactor>
</comment>
<evidence type="ECO:0000256" key="9">
    <source>
        <dbReference type="ARBA" id="ARBA00039088"/>
    </source>
</evidence>
<dbReference type="GO" id="GO:0009086">
    <property type="term" value="P:methionine biosynthetic process"/>
    <property type="evidence" value="ECO:0007669"/>
    <property type="project" value="TreeGrafter"/>
</dbReference>
<dbReference type="InterPro" id="IPR001709">
    <property type="entry name" value="Flavoprot_Pyr_Nucl_cyt_Rdtase"/>
</dbReference>
<dbReference type="InterPro" id="IPR008254">
    <property type="entry name" value="Flavodoxin/NO_synth"/>
</dbReference>
<dbReference type="GO" id="GO:0050667">
    <property type="term" value="P:homocysteine metabolic process"/>
    <property type="evidence" value="ECO:0007669"/>
    <property type="project" value="TreeGrafter"/>
</dbReference>
<comment type="cofactor">
    <cofactor evidence="1">
        <name>FMN</name>
        <dbReference type="ChEBI" id="CHEBI:58210"/>
    </cofactor>
</comment>
<evidence type="ECO:0000256" key="10">
    <source>
        <dbReference type="ARBA" id="ARBA00040659"/>
    </source>
</evidence>
<evidence type="ECO:0000256" key="8">
    <source>
        <dbReference type="ARBA" id="ARBA00023002"/>
    </source>
</evidence>
<name>A0A077Z601_TRITR</name>
<dbReference type="AlphaFoldDB" id="A0A077Z601"/>
<dbReference type="PRINTS" id="PR00371">
    <property type="entry name" value="FPNCR"/>
</dbReference>
<accession>A0A077Z601</accession>
<keyword evidence="8" id="KW-0560">Oxidoreductase</keyword>
<dbReference type="InterPro" id="IPR017927">
    <property type="entry name" value="FAD-bd_FR_type"/>
</dbReference>
<dbReference type="EMBL" id="HG805941">
    <property type="protein sequence ID" value="CDW55229.1"/>
    <property type="molecule type" value="Genomic_DNA"/>
</dbReference>
<evidence type="ECO:0000256" key="1">
    <source>
        <dbReference type="ARBA" id="ARBA00001917"/>
    </source>
</evidence>
<feature type="domain" description="Flavodoxin-like" evidence="11">
    <location>
        <begin position="19"/>
        <end position="162"/>
    </location>
</feature>
<dbReference type="FunFam" id="3.40.50.360:FF:000059">
    <property type="entry name" value="5-methyltetrahydrofolate-homocysteine methyltransferase reductase"/>
    <property type="match status" value="1"/>
</dbReference>
<dbReference type="FunFam" id="1.20.990.10:FF:000007">
    <property type="entry name" value="Methionine synthase reductase"/>
    <property type="match status" value="1"/>
</dbReference>
<dbReference type="PROSITE" id="PS50902">
    <property type="entry name" value="FLAVODOXIN_LIKE"/>
    <property type="match status" value="1"/>
</dbReference>
<keyword evidence="5" id="KW-0288">FMN</keyword>
<keyword evidence="3" id="KW-0028">Amino-acid biosynthesis</keyword>